<dbReference type="PANTHER" id="PTHR33452">
    <property type="entry name" value="OXIDOREDUCTASE CATD-RELATED"/>
    <property type="match status" value="1"/>
</dbReference>
<gene>
    <name evidence="8" type="ORF">HNR10_000343</name>
</gene>
<dbReference type="Pfam" id="PF07681">
    <property type="entry name" value="DoxX"/>
    <property type="match status" value="1"/>
</dbReference>
<name>A0A7Z0J885_9ACTN</name>
<keyword evidence="5 7" id="KW-1133">Transmembrane helix</keyword>
<sequence length="175" mass="17621">MTSVATSSPPHSPPSTDHAFDLGLLLLRATCGLVLAAHGAQKLFGWFGGNGISGTGEFFAAAGYRPGELMAVVAGLSELLGGLGLALGLLTPLAGAAAIGVMVNAAAFHWGDGFFGGMEYPLVLALAAVAIAVTGPGRYAVDRLLPVLNRHHLYYGLAAVVLGAGTSAVVLLLRA</sequence>
<evidence type="ECO:0000256" key="4">
    <source>
        <dbReference type="ARBA" id="ARBA00022692"/>
    </source>
</evidence>
<protein>
    <submittedName>
        <fullName evidence="8">Putative oxidoreductase</fullName>
    </submittedName>
</protein>
<feature type="transmembrane region" description="Helical" evidence="7">
    <location>
        <begin position="153"/>
        <end position="173"/>
    </location>
</feature>
<evidence type="ECO:0000313" key="9">
    <source>
        <dbReference type="Proteomes" id="UP000572051"/>
    </source>
</evidence>
<evidence type="ECO:0000256" key="6">
    <source>
        <dbReference type="ARBA" id="ARBA00023136"/>
    </source>
</evidence>
<accession>A0A7Z0J885</accession>
<dbReference type="InterPro" id="IPR032808">
    <property type="entry name" value="DoxX"/>
</dbReference>
<comment type="caution">
    <text evidence="8">The sequence shown here is derived from an EMBL/GenBank/DDBJ whole genome shotgun (WGS) entry which is preliminary data.</text>
</comment>
<evidence type="ECO:0000256" key="2">
    <source>
        <dbReference type="ARBA" id="ARBA00006679"/>
    </source>
</evidence>
<evidence type="ECO:0000256" key="1">
    <source>
        <dbReference type="ARBA" id="ARBA00004651"/>
    </source>
</evidence>
<dbReference type="RefSeq" id="WP_179820286.1">
    <property type="nucleotide sequence ID" value="NZ_JACCFS010000001.1"/>
</dbReference>
<keyword evidence="3" id="KW-1003">Cell membrane</keyword>
<evidence type="ECO:0000256" key="7">
    <source>
        <dbReference type="SAM" id="Phobius"/>
    </source>
</evidence>
<dbReference type="Proteomes" id="UP000572051">
    <property type="component" value="Unassembled WGS sequence"/>
</dbReference>
<feature type="transmembrane region" description="Helical" evidence="7">
    <location>
        <begin position="84"/>
        <end position="108"/>
    </location>
</feature>
<evidence type="ECO:0000256" key="3">
    <source>
        <dbReference type="ARBA" id="ARBA00022475"/>
    </source>
</evidence>
<keyword evidence="9" id="KW-1185">Reference proteome</keyword>
<keyword evidence="4 7" id="KW-0812">Transmembrane</keyword>
<feature type="transmembrane region" description="Helical" evidence="7">
    <location>
        <begin position="120"/>
        <end position="141"/>
    </location>
</feature>
<evidence type="ECO:0000256" key="5">
    <source>
        <dbReference type="ARBA" id="ARBA00022989"/>
    </source>
</evidence>
<dbReference type="InterPro" id="IPR051907">
    <property type="entry name" value="DoxX-like_oxidoreductase"/>
</dbReference>
<comment type="subcellular location">
    <subcellularLocation>
        <location evidence="1">Cell membrane</location>
        <topology evidence="1">Multi-pass membrane protein</topology>
    </subcellularLocation>
</comment>
<dbReference type="PANTHER" id="PTHR33452:SF1">
    <property type="entry name" value="INNER MEMBRANE PROTEIN YPHA-RELATED"/>
    <property type="match status" value="1"/>
</dbReference>
<keyword evidence="6 7" id="KW-0472">Membrane</keyword>
<dbReference type="EMBL" id="JACCFS010000001">
    <property type="protein sequence ID" value="NYJ32462.1"/>
    <property type="molecule type" value="Genomic_DNA"/>
</dbReference>
<dbReference type="AlphaFoldDB" id="A0A7Z0J885"/>
<proteinExistence type="inferred from homology"/>
<comment type="similarity">
    <text evidence="2">Belongs to the DoxX family.</text>
</comment>
<evidence type="ECO:0000313" key="8">
    <source>
        <dbReference type="EMBL" id="NYJ32462.1"/>
    </source>
</evidence>
<dbReference type="GO" id="GO:0005886">
    <property type="term" value="C:plasma membrane"/>
    <property type="evidence" value="ECO:0007669"/>
    <property type="project" value="UniProtKB-SubCell"/>
</dbReference>
<reference evidence="8 9" key="1">
    <citation type="submission" date="2020-07" db="EMBL/GenBank/DDBJ databases">
        <title>Sequencing the genomes of 1000 actinobacteria strains.</title>
        <authorList>
            <person name="Klenk H.-P."/>
        </authorList>
    </citation>
    <scope>NUCLEOTIDE SEQUENCE [LARGE SCALE GENOMIC DNA]</scope>
    <source>
        <strain evidence="8 9">DSM 44442</strain>
    </source>
</reference>
<organism evidence="8 9">
    <name type="scientific">Nocardiopsis aegyptia</name>
    <dbReference type="NCBI Taxonomy" id="220378"/>
    <lineage>
        <taxon>Bacteria</taxon>
        <taxon>Bacillati</taxon>
        <taxon>Actinomycetota</taxon>
        <taxon>Actinomycetes</taxon>
        <taxon>Streptosporangiales</taxon>
        <taxon>Nocardiopsidaceae</taxon>
        <taxon>Nocardiopsis</taxon>
    </lineage>
</organism>